<protein>
    <submittedName>
        <fullName evidence="1">SFRICE_036157</fullName>
    </submittedName>
</protein>
<sequence>MTPVTNQFYIHIVGKEQRVKFPKKRRILRPGELILGPLLAVTPLNQTITLELVTWLWRKTKSAANWTVTDPSTVMSPRKSSDVQ</sequence>
<accession>A0A2H1WUR6</accession>
<dbReference type="AlphaFoldDB" id="A0A2H1WUR6"/>
<proteinExistence type="predicted"/>
<gene>
    <name evidence="1" type="ORF">SFRICE_036157</name>
</gene>
<reference evidence="1" key="1">
    <citation type="submission" date="2016-07" db="EMBL/GenBank/DDBJ databases">
        <authorList>
            <person name="Bretaudeau A."/>
        </authorList>
    </citation>
    <scope>NUCLEOTIDE SEQUENCE</scope>
    <source>
        <strain evidence="1">Rice</strain>
        <tissue evidence="1">Whole body</tissue>
    </source>
</reference>
<organism evidence="1">
    <name type="scientific">Spodoptera frugiperda</name>
    <name type="common">Fall armyworm</name>
    <dbReference type="NCBI Taxonomy" id="7108"/>
    <lineage>
        <taxon>Eukaryota</taxon>
        <taxon>Metazoa</taxon>
        <taxon>Ecdysozoa</taxon>
        <taxon>Arthropoda</taxon>
        <taxon>Hexapoda</taxon>
        <taxon>Insecta</taxon>
        <taxon>Pterygota</taxon>
        <taxon>Neoptera</taxon>
        <taxon>Endopterygota</taxon>
        <taxon>Lepidoptera</taxon>
        <taxon>Glossata</taxon>
        <taxon>Ditrysia</taxon>
        <taxon>Noctuoidea</taxon>
        <taxon>Noctuidae</taxon>
        <taxon>Amphipyrinae</taxon>
        <taxon>Spodoptera</taxon>
    </lineage>
</organism>
<evidence type="ECO:0000313" key="1">
    <source>
        <dbReference type="EMBL" id="SOQ56732.1"/>
    </source>
</evidence>
<name>A0A2H1WUR6_SPOFR</name>
<dbReference type="EMBL" id="ODYU01011160">
    <property type="protein sequence ID" value="SOQ56732.1"/>
    <property type="molecule type" value="Genomic_DNA"/>
</dbReference>